<organism evidence="3 4">
    <name type="scientific">Sanghuangporus baumii</name>
    <name type="common">Phellinus baumii</name>
    <dbReference type="NCBI Taxonomy" id="108892"/>
    <lineage>
        <taxon>Eukaryota</taxon>
        <taxon>Fungi</taxon>
        <taxon>Dikarya</taxon>
        <taxon>Basidiomycota</taxon>
        <taxon>Agaricomycotina</taxon>
        <taxon>Agaricomycetes</taxon>
        <taxon>Hymenochaetales</taxon>
        <taxon>Hymenochaetaceae</taxon>
        <taxon>Sanghuangporus</taxon>
    </lineage>
</organism>
<dbReference type="PROSITE" id="PS50086">
    <property type="entry name" value="TBC_RABGAP"/>
    <property type="match status" value="1"/>
</dbReference>
<feature type="compositionally biased region" description="Polar residues" evidence="1">
    <location>
        <begin position="54"/>
        <end position="70"/>
    </location>
</feature>
<evidence type="ECO:0000256" key="1">
    <source>
        <dbReference type="SAM" id="MobiDB-lite"/>
    </source>
</evidence>
<reference evidence="3" key="1">
    <citation type="submission" date="2016-06" db="EMBL/GenBank/DDBJ databases">
        <title>Draft Genome sequence of the fungus Inonotus baumii.</title>
        <authorList>
            <person name="Zhu H."/>
            <person name="Lin W."/>
        </authorList>
    </citation>
    <scope>NUCLEOTIDE SEQUENCE</scope>
    <source>
        <strain evidence="3">821</strain>
    </source>
</reference>
<dbReference type="EMBL" id="LNZH02000198">
    <property type="protein sequence ID" value="OCB86878.1"/>
    <property type="molecule type" value="Genomic_DNA"/>
</dbReference>
<dbReference type="SMART" id="SM00164">
    <property type="entry name" value="TBC"/>
    <property type="match status" value="1"/>
</dbReference>
<name>A0A9Q5HVP8_SANBA</name>
<gene>
    <name evidence="3" type="ORF">A7U60_g6051</name>
</gene>
<dbReference type="GO" id="GO:0005794">
    <property type="term" value="C:Golgi apparatus"/>
    <property type="evidence" value="ECO:0007669"/>
    <property type="project" value="TreeGrafter"/>
</dbReference>
<evidence type="ECO:0000259" key="2">
    <source>
        <dbReference type="PROSITE" id="PS50086"/>
    </source>
</evidence>
<keyword evidence="4" id="KW-1185">Reference proteome</keyword>
<feature type="compositionally biased region" description="Polar residues" evidence="1">
    <location>
        <begin position="210"/>
        <end position="229"/>
    </location>
</feature>
<dbReference type="PANTHER" id="PTHR22957">
    <property type="entry name" value="TBC1 DOMAIN FAMILY MEMBER GTPASE-ACTIVATING PROTEIN"/>
    <property type="match status" value="1"/>
</dbReference>
<dbReference type="FunFam" id="1.10.472.80:FF:000001">
    <property type="entry name" value="TBC1 domain family member 22B"/>
    <property type="match status" value="1"/>
</dbReference>
<feature type="domain" description="Rab-GAP TBC" evidence="2">
    <location>
        <begin position="260"/>
        <end position="484"/>
    </location>
</feature>
<proteinExistence type="predicted"/>
<dbReference type="Gene3D" id="1.10.8.270">
    <property type="entry name" value="putative rabgap domain of human tbc1 domain family member 14 like domains"/>
    <property type="match status" value="1"/>
</dbReference>
<dbReference type="Gene3D" id="1.10.472.80">
    <property type="entry name" value="Ypt/Rab-GAP domain of gyp1p, domain 3"/>
    <property type="match status" value="1"/>
</dbReference>
<comment type="caution">
    <text evidence="3">The sequence shown here is derived from an EMBL/GenBank/DDBJ whole genome shotgun (WGS) entry which is preliminary data.</text>
</comment>
<evidence type="ECO:0000313" key="3">
    <source>
        <dbReference type="EMBL" id="OCB86878.1"/>
    </source>
</evidence>
<dbReference type="AlphaFoldDB" id="A0A9Q5HVP8"/>
<dbReference type="InterPro" id="IPR035969">
    <property type="entry name" value="Rab-GAP_TBC_sf"/>
</dbReference>
<feature type="compositionally biased region" description="Low complexity" evidence="1">
    <location>
        <begin position="37"/>
        <end position="46"/>
    </location>
</feature>
<dbReference type="InterPro" id="IPR000195">
    <property type="entry name" value="Rab-GAP-TBC_dom"/>
</dbReference>
<protein>
    <submittedName>
        <fullName evidence="3">RabGAP/TBC</fullName>
    </submittedName>
</protein>
<dbReference type="Pfam" id="PF00566">
    <property type="entry name" value="RabGAP-TBC"/>
    <property type="match status" value="1"/>
</dbReference>
<feature type="compositionally biased region" description="Pro residues" evidence="1">
    <location>
        <begin position="1"/>
        <end position="11"/>
    </location>
</feature>
<dbReference type="OrthoDB" id="26371at2759"/>
<accession>A0A9Q5HVP8</accession>
<dbReference type="PANTHER" id="PTHR22957:SF26">
    <property type="entry name" value="LD44506P"/>
    <property type="match status" value="1"/>
</dbReference>
<feature type="region of interest" description="Disordered" evidence="1">
    <location>
        <begin position="200"/>
        <end position="229"/>
    </location>
</feature>
<dbReference type="GO" id="GO:0005096">
    <property type="term" value="F:GTPase activator activity"/>
    <property type="evidence" value="ECO:0007669"/>
    <property type="project" value="TreeGrafter"/>
</dbReference>
<dbReference type="FunFam" id="1.10.8.270:FF:000037">
    <property type="entry name" value="TBC1 domain family member 22A"/>
    <property type="match status" value="1"/>
</dbReference>
<dbReference type="SUPFAM" id="SSF47923">
    <property type="entry name" value="Ypt/Rab-GAP domain of gyp1p"/>
    <property type="match status" value="2"/>
</dbReference>
<feature type="region of interest" description="Disordered" evidence="1">
    <location>
        <begin position="1"/>
        <end position="86"/>
    </location>
</feature>
<evidence type="ECO:0000313" key="4">
    <source>
        <dbReference type="Proteomes" id="UP000757232"/>
    </source>
</evidence>
<sequence length="556" mass="63019">MIEMPRMPPTRPHIGINGPSRFSSYTSVEWAEDDPWDSASDSESSSQKLHIGARSNSISKVTLDATSTTAKAVPKPKRSPSASSLTFSYTHVNAPSPSSYSPKPETLHTHKQSWTMVNKPSENGLQTTRHETIGGTLGRTSEEFEIEDIEVGDTDAEGHATKVRRGSENVRHDAEEIVQGVSCHICLYVAKAHRSKDPFSSIRRNRLKRSQTAGLGQQKNLSSQLQRETSIRTNRRNKFIECLLAEDVNIVELRKIAWNGIPSDLRPVAWPLLLGHLSLHSDMRGSALARKRAEYASLVDVTFSKGREGLDQQIWHQIEIDVPRTRPGVKLWMYEATQRSIERILYVWAIRHPASGYVQGINDLVTPFFQVFLSAYITSDPEDFDPARLPPSVLSAIEADSFWCLSRLLDGIQDNYINAQPGIQRSVKRMAELVARIDAALYAHLQSENVEFMQFAFRWMNCLLMREISVQNTIRMWDTYLAEGPDAFSQFHLYVCSAFLMRWSKKLQEMDFQGIIMFLQSLPTQDWGDHEIELLLSHAFVLNSTWQNAQSHFLGS</sequence>
<dbReference type="Proteomes" id="UP000757232">
    <property type="component" value="Unassembled WGS sequence"/>
</dbReference>